<dbReference type="GO" id="GO:0000307">
    <property type="term" value="C:cyclin-dependent protein kinase holoenzyme complex"/>
    <property type="evidence" value="ECO:0007669"/>
    <property type="project" value="TreeGrafter"/>
</dbReference>
<dbReference type="OrthoDB" id="244495at2759"/>
<dbReference type="PANTHER" id="PTHR15615:SF108">
    <property type="entry name" value="PROTEIN CNPPD1"/>
    <property type="match status" value="1"/>
</dbReference>
<dbReference type="CDD" id="cd20557">
    <property type="entry name" value="CYCLIN_ScPCL1-like"/>
    <property type="match status" value="1"/>
</dbReference>
<evidence type="ECO:0000259" key="1">
    <source>
        <dbReference type="Pfam" id="PF00134"/>
    </source>
</evidence>
<dbReference type="STRING" id="1684307.A0A316U4V5"/>
<dbReference type="Gene3D" id="1.10.472.10">
    <property type="entry name" value="Cyclin-like"/>
    <property type="match status" value="1"/>
</dbReference>
<feature type="non-terminal residue" evidence="2">
    <location>
        <position position="1"/>
    </location>
</feature>
<dbReference type="GO" id="GO:0016538">
    <property type="term" value="F:cyclin-dependent protein serine/threonine kinase regulator activity"/>
    <property type="evidence" value="ECO:0007669"/>
    <property type="project" value="TreeGrafter"/>
</dbReference>
<sequence>PRLSEFIAYALHRTRLPTVVTHHALFLLKRLKSRFPAARGSSGHRLFISALMLASKVECDDTYSNKSWTIVGQGLFSLSEINQMERELFGYLGFRVNVQNEELQE</sequence>
<gene>
    <name evidence="2" type="ORF">BCV69DRAFT_232453</name>
</gene>
<dbReference type="SUPFAM" id="SSF47954">
    <property type="entry name" value="Cyclin-like"/>
    <property type="match status" value="1"/>
</dbReference>
<dbReference type="GeneID" id="37011571"/>
<reference evidence="2 3" key="1">
    <citation type="journal article" date="2018" name="Mol. Biol. Evol.">
        <title>Broad Genomic Sampling Reveals a Smut Pathogenic Ancestry of the Fungal Clade Ustilaginomycotina.</title>
        <authorList>
            <person name="Kijpornyongpan T."/>
            <person name="Mondo S.J."/>
            <person name="Barry K."/>
            <person name="Sandor L."/>
            <person name="Lee J."/>
            <person name="Lipzen A."/>
            <person name="Pangilinan J."/>
            <person name="LaButti K."/>
            <person name="Hainaut M."/>
            <person name="Henrissat B."/>
            <person name="Grigoriev I.V."/>
            <person name="Spatafora J.W."/>
            <person name="Aime M.C."/>
        </authorList>
    </citation>
    <scope>NUCLEOTIDE SEQUENCE [LARGE SCALE GENOMIC DNA]</scope>
    <source>
        <strain evidence="2 3">MCA 4718</strain>
    </source>
</reference>
<accession>A0A316U4V5</accession>
<dbReference type="InterPro" id="IPR036915">
    <property type="entry name" value="Cyclin-like_sf"/>
</dbReference>
<proteinExistence type="predicted"/>
<name>A0A316U4V5_9BASI</name>
<dbReference type="PANTHER" id="PTHR15615">
    <property type="match status" value="1"/>
</dbReference>
<keyword evidence="3" id="KW-1185">Reference proteome</keyword>
<dbReference type="Proteomes" id="UP000245942">
    <property type="component" value="Unassembled WGS sequence"/>
</dbReference>
<feature type="non-terminal residue" evidence="2">
    <location>
        <position position="105"/>
    </location>
</feature>
<protein>
    <submittedName>
        <fullName evidence="2">Cyclin-like protein</fullName>
    </submittedName>
</protein>
<dbReference type="Pfam" id="PF00134">
    <property type="entry name" value="Cyclin_N"/>
    <property type="match status" value="1"/>
</dbReference>
<dbReference type="GO" id="GO:0005634">
    <property type="term" value="C:nucleus"/>
    <property type="evidence" value="ECO:0007669"/>
    <property type="project" value="TreeGrafter"/>
</dbReference>
<evidence type="ECO:0000313" key="3">
    <source>
        <dbReference type="Proteomes" id="UP000245942"/>
    </source>
</evidence>
<dbReference type="GO" id="GO:0019901">
    <property type="term" value="F:protein kinase binding"/>
    <property type="evidence" value="ECO:0007669"/>
    <property type="project" value="InterPro"/>
</dbReference>
<dbReference type="RefSeq" id="XP_025347432.1">
    <property type="nucleotide sequence ID" value="XM_025489837.1"/>
</dbReference>
<organism evidence="2 3">
    <name type="scientific">Pseudomicrostroma glucosiphilum</name>
    <dbReference type="NCBI Taxonomy" id="1684307"/>
    <lineage>
        <taxon>Eukaryota</taxon>
        <taxon>Fungi</taxon>
        <taxon>Dikarya</taxon>
        <taxon>Basidiomycota</taxon>
        <taxon>Ustilaginomycotina</taxon>
        <taxon>Exobasidiomycetes</taxon>
        <taxon>Microstromatales</taxon>
        <taxon>Microstromatales incertae sedis</taxon>
        <taxon>Pseudomicrostroma</taxon>
    </lineage>
</organism>
<feature type="domain" description="Cyclin N-terminal" evidence="1">
    <location>
        <begin position="3"/>
        <end position="97"/>
    </location>
</feature>
<dbReference type="InterPro" id="IPR006671">
    <property type="entry name" value="Cyclin_N"/>
</dbReference>
<dbReference type="EMBL" id="KZ819328">
    <property type="protein sequence ID" value="PWN20272.1"/>
    <property type="molecule type" value="Genomic_DNA"/>
</dbReference>
<dbReference type="InterPro" id="IPR013922">
    <property type="entry name" value="Cyclin_PHO80-like"/>
</dbReference>
<dbReference type="AlphaFoldDB" id="A0A316U4V5"/>
<evidence type="ECO:0000313" key="2">
    <source>
        <dbReference type="EMBL" id="PWN20272.1"/>
    </source>
</evidence>